<proteinExistence type="inferred from homology"/>
<dbReference type="AlphaFoldDB" id="A0A0C3RCU6"/>
<gene>
    <name evidence="14" type="ORF">BA92_10935</name>
    <name evidence="15" type="ORF">IE90_03995</name>
</gene>
<evidence type="ECO:0000313" key="17">
    <source>
        <dbReference type="Proteomes" id="UP000031980"/>
    </source>
</evidence>
<dbReference type="SUPFAM" id="SSF51735">
    <property type="entry name" value="NAD(P)-binding Rossmann-fold domains"/>
    <property type="match status" value="1"/>
</dbReference>
<dbReference type="UniPathway" id="UPA00038">
    <property type="reaction ID" value="UER00491"/>
</dbReference>
<dbReference type="Pfam" id="PF03721">
    <property type="entry name" value="UDPG_MGDP_dh_N"/>
    <property type="match status" value="1"/>
</dbReference>
<dbReference type="InterPro" id="IPR036291">
    <property type="entry name" value="NAD(P)-bd_dom_sf"/>
</dbReference>
<dbReference type="InterPro" id="IPR008927">
    <property type="entry name" value="6-PGluconate_DH-like_C_sf"/>
</dbReference>
<dbReference type="Proteomes" id="UP000031980">
    <property type="component" value="Unassembled WGS sequence"/>
</dbReference>
<reference evidence="15 16" key="2">
    <citation type="submission" date="2014-07" db="EMBL/GenBank/DDBJ databases">
        <title>Porphyromonadaceae bacterium OUH 334697 = ATCC BAA-2682 = DSM 28341 draft genome.</title>
        <authorList>
            <person name="Sydenham T.V."/>
            <person name="Hasman H."/>
            <person name="Justesen U.S."/>
        </authorList>
    </citation>
    <scope>NUCLEOTIDE SEQUENCE [LARGE SCALE GENOMIC DNA]</scope>
    <source>
        <strain evidence="15 16">OUH 334697</strain>
    </source>
</reference>
<evidence type="ECO:0000256" key="3">
    <source>
        <dbReference type="ARBA" id="ARBA00012954"/>
    </source>
</evidence>
<dbReference type="PANTHER" id="PTHR43750">
    <property type="entry name" value="UDP-GLUCOSE 6-DEHYDROGENASE TUAD"/>
    <property type="match status" value="1"/>
</dbReference>
<dbReference type="Gene3D" id="1.20.5.100">
    <property type="entry name" value="Cytochrome c1, transmembrane anchor, C-terminal"/>
    <property type="match status" value="1"/>
</dbReference>
<dbReference type="InterPro" id="IPR014026">
    <property type="entry name" value="UDP-Glc/GDP-Man_DH_dimer"/>
</dbReference>
<dbReference type="PIRSF" id="PIRSF500134">
    <property type="entry name" value="UDPglc_DH_bac"/>
    <property type="match status" value="1"/>
</dbReference>
<dbReference type="Proteomes" id="UP000031937">
    <property type="component" value="Unassembled WGS sequence"/>
</dbReference>
<dbReference type="GO" id="GO:0051287">
    <property type="term" value="F:NAD binding"/>
    <property type="evidence" value="ECO:0007669"/>
    <property type="project" value="InterPro"/>
</dbReference>
<keyword evidence="17" id="KW-1185">Reference proteome</keyword>
<accession>A0A0C3RCU6</accession>
<keyword evidence="6 9" id="KW-0520">NAD</keyword>
<evidence type="ECO:0000313" key="14">
    <source>
        <dbReference type="EMBL" id="KIO43906.1"/>
    </source>
</evidence>
<evidence type="ECO:0000256" key="6">
    <source>
        <dbReference type="ARBA" id="ARBA00023027"/>
    </source>
</evidence>
<feature type="binding site" evidence="12">
    <location>
        <position position="269"/>
    </location>
    <ligand>
        <name>NAD(+)</name>
        <dbReference type="ChEBI" id="CHEBI:57540"/>
    </ligand>
</feature>
<dbReference type="PANTHER" id="PTHR43750:SF3">
    <property type="entry name" value="UDP-GLUCOSE 6-DEHYDROGENASE TUAD"/>
    <property type="match status" value="1"/>
</dbReference>
<dbReference type="FunFam" id="1.20.5.100:FF:000001">
    <property type="entry name" value="UDP-glucose 6-dehydrogenase"/>
    <property type="match status" value="1"/>
</dbReference>
<comment type="function">
    <text evidence="8">Catalyzes the conversion of UDP-glucose into UDP-glucuronate, one of the precursors of teichuronic acid.</text>
</comment>
<protein>
    <recommendedName>
        <fullName evidence="4 9">UDP-glucose 6-dehydrogenase</fullName>
        <ecNumber evidence="3 9">1.1.1.22</ecNumber>
    </recommendedName>
</protein>
<feature type="binding site" evidence="11">
    <location>
        <position position="327"/>
    </location>
    <ligand>
        <name>substrate</name>
    </ligand>
</feature>
<feature type="active site" description="Nucleophile" evidence="10">
    <location>
        <position position="266"/>
    </location>
</feature>
<keyword evidence="5 9" id="KW-0560">Oxidoreductase</keyword>
<feature type="binding site" evidence="12">
    <location>
        <position position="35"/>
    </location>
    <ligand>
        <name>NAD(+)</name>
        <dbReference type="ChEBI" id="CHEBI:57540"/>
    </ligand>
</feature>
<dbReference type="EMBL" id="JPIT01000009">
    <property type="protein sequence ID" value="KIO46517.1"/>
    <property type="molecule type" value="Genomic_DNA"/>
</dbReference>
<feature type="binding site" evidence="11">
    <location>
        <begin position="155"/>
        <end position="158"/>
    </location>
    <ligand>
        <name>substrate</name>
    </ligand>
</feature>
<dbReference type="RefSeq" id="WP_041502597.1">
    <property type="nucleotide sequence ID" value="NZ_JPIT01000009.1"/>
</dbReference>
<evidence type="ECO:0000313" key="15">
    <source>
        <dbReference type="EMBL" id="KIO46517.1"/>
    </source>
</evidence>
<evidence type="ECO:0000259" key="13">
    <source>
        <dbReference type="SMART" id="SM00984"/>
    </source>
</evidence>
<feature type="binding site" evidence="11">
    <location>
        <position position="210"/>
    </location>
    <ligand>
        <name>substrate</name>
    </ligand>
</feature>
<feature type="binding site" evidence="12">
    <location>
        <position position="334"/>
    </location>
    <ligand>
        <name>NAD(+)</name>
        <dbReference type="ChEBI" id="CHEBI:57540"/>
    </ligand>
</feature>
<reference evidence="14 17" key="1">
    <citation type="submission" date="2014-07" db="EMBL/GenBank/DDBJ databases">
        <title>Porphyromonadaceae bacterium OUH 308042 = ATCC BAA-2681 = DSM 28342 draft genome.</title>
        <authorList>
            <person name="Sydenham T.V."/>
            <person name="Hasman H."/>
            <person name="Justensen U.S."/>
        </authorList>
    </citation>
    <scope>NUCLEOTIDE SEQUENCE [LARGE SCALE GENOMIC DNA]</scope>
    <source>
        <strain evidence="14 17">OUH 308042</strain>
    </source>
</reference>
<dbReference type="GO" id="GO:0000271">
    <property type="term" value="P:polysaccharide biosynthetic process"/>
    <property type="evidence" value="ECO:0007669"/>
    <property type="project" value="InterPro"/>
</dbReference>
<dbReference type="EMBL" id="JPIU01000040">
    <property type="protein sequence ID" value="KIO43906.1"/>
    <property type="molecule type" value="Genomic_DNA"/>
</dbReference>
<dbReference type="EC" id="1.1.1.22" evidence="3 9"/>
<sequence>MRIAVVGTGYVGLVSGTCLAETGITVTCVDVDRAKIELLNNGGIPIFEPGLAELVVRNQSDGRLFFTTSLREALKDADAVFIAVGTPPDEDGSADLKYVLGVAREIGEIIDDYIVVVTKSTVPVGTNMKVKATIKEALQKRKVSVPFDVASNPEFLKEGDAVNDFISPDRVVIGVESERAKRVMERLYHVFILNNTPIYFMDIPSAEMTKYAANSMLATRISFMNDIANLCEIVGADVEAVKKGIGSDSRIGKKFLNAGCGYGGSCFPKDVKALIKTGDENGHSLELLKAVERVNERQKEVLFKKVIAHFGPDLKGKRFAMWGLSFKPATDDMREAPSLVLIERLVEAGAVIRAYDPVAMEECERRVGAKIEYASNMYDALSDADALIVVTEWPEFKIPKFTFIEKALKHKIIFDGRNIYSPEQMKEFGYIYYGVGRQK</sequence>
<dbReference type="SUPFAM" id="SSF48179">
    <property type="entry name" value="6-phosphogluconate dehydrogenase C-terminal domain-like"/>
    <property type="match status" value="1"/>
</dbReference>
<comment type="catalytic activity">
    <reaction evidence="7 9">
        <text>UDP-alpha-D-glucose + 2 NAD(+) + H2O = UDP-alpha-D-glucuronate + 2 NADH + 3 H(+)</text>
        <dbReference type="Rhea" id="RHEA:23596"/>
        <dbReference type="ChEBI" id="CHEBI:15377"/>
        <dbReference type="ChEBI" id="CHEBI:15378"/>
        <dbReference type="ChEBI" id="CHEBI:57540"/>
        <dbReference type="ChEBI" id="CHEBI:57945"/>
        <dbReference type="ChEBI" id="CHEBI:58052"/>
        <dbReference type="ChEBI" id="CHEBI:58885"/>
        <dbReference type="EC" id="1.1.1.22"/>
    </reaction>
</comment>
<evidence type="ECO:0000313" key="16">
    <source>
        <dbReference type="Proteomes" id="UP000031937"/>
    </source>
</evidence>
<feature type="binding site" evidence="11">
    <location>
        <position position="263"/>
    </location>
    <ligand>
        <name>substrate</name>
    </ligand>
</feature>
<dbReference type="InterPro" id="IPR036220">
    <property type="entry name" value="UDP-Glc/GDP-Man_DH_C_sf"/>
</dbReference>
<dbReference type="InterPro" id="IPR014027">
    <property type="entry name" value="UDP-Glc/GDP-Man_DH_C"/>
</dbReference>
<dbReference type="Pfam" id="PF00984">
    <property type="entry name" value="UDPG_MGDP_dh"/>
    <property type="match status" value="1"/>
</dbReference>
<dbReference type="Pfam" id="PF03720">
    <property type="entry name" value="UDPG_MGDP_dh_C"/>
    <property type="match status" value="1"/>
</dbReference>
<evidence type="ECO:0000256" key="7">
    <source>
        <dbReference type="ARBA" id="ARBA00047473"/>
    </source>
</evidence>
<evidence type="ECO:0000256" key="4">
    <source>
        <dbReference type="ARBA" id="ARBA00015132"/>
    </source>
</evidence>
<evidence type="ECO:0000256" key="10">
    <source>
        <dbReference type="PIRSR" id="PIRSR500134-1"/>
    </source>
</evidence>
<dbReference type="SMART" id="SM00984">
    <property type="entry name" value="UDPG_MGDP_dh_C"/>
    <property type="match status" value="1"/>
</dbReference>
<dbReference type="InterPro" id="IPR017476">
    <property type="entry name" value="UDP-Glc/GDP-Man"/>
</dbReference>
<comment type="pathway">
    <text evidence="1">Nucleotide-sugar biosynthesis; UDP-alpha-D-glucuronate biosynthesis; UDP-alpha-D-glucuronate from UDP-alpha-D-glucose: step 1/1.</text>
</comment>
<comment type="similarity">
    <text evidence="2 9">Belongs to the UDP-glucose/GDP-mannose dehydrogenase family.</text>
</comment>
<evidence type="ECO:0000256" key="8">
    <source>
        <dbReference type="ARBA" id="ARBA00053241"/>
    </source>
</evidence>
<feature type="binding site" evidence="12">
    <location>
        <position position="86"/>
    </location>
    <ligand>
        <name>NAD(+)</name>
        <dbReference type="ChEBI" id="CHEBI:57540"/>
    </ligand>
</feature>
<feature type="domain" description="UDP-glucose/GDP-mannose dehydrogenase C-terminal" evidence="13">
    <location>
        <begin position="320"/>
        <end position="422"/>
    </location>
</feature>
<feature type="binding site" evidence="12">
    <location>
        <position position="121"/>
    </location>
    <ligand>
        <name>NAD(+)</name>
        <dbReference type="ChEBI" id="CHEBI:57540"/>
    </ligand>
</feature>
<evidence type="ECO:0000256" key="5">
    <source>
        <dbReference type="ARBA" id="ARBA00023002"/>
    </source>
</evidence>
<feature type="binding site" evidence="12">
    <location>
        <position position="158"/>
    </location>
    <ligand>
        <name>NAD(+)</name>
        <dbReference type="ChEBI" id="CHEBI:57540"/>
    </ligand>
</feature>
<dbReference type="GO" id="GO:0003979">
    <property type="term" value="F:UDP-glucose 6-dehydrogenase activity"/>
    <property type="evidence" value="ECO:0007669"/>
    <property type="project" value="UniProtKB-EC"/>
</dbReference>
<dbReference type="InterPro" id="IPR001732">
    <property type="entry name" value="UDP-Glc/GDP-Man_DH_N"/>
</dbReference>
<dbReference type="PIRSF" id="PIRSF000124">
    <property type="entry name" value="UDPglc_GDPman_dh"/>
    <property type="match status" value="1"/>
</dbReference>
<dbReference type="GO" id="GO:0006065">
    <property type="term" value="P:UDP-glucuronate biosynthetic process"/>
    <property type="evidence" value="ECO:0007669"/>
    <property type="project" value="UniProtKB-UniPathway"/>
</dbReference>
<evidence type="ECO:0000256" key="9">
    <source>
        <dbReference type="PIRNR" id="PIRNR000124"/>
    </source>
</evidence>
<feature type="binding site" evidence="11">
    <location>
        <begin position="255"/>
        <end position="259"/>
    </location>
    <ligand>
        <name>substrate</name>
    </ligand>
</feature>
<dbReference type="Gene3D" id="3.40.50.720">
    <property type="entry name" value="NAD(P)-binding Rossmann-like Domain"/>
    <property type="match status" value="2"/>
</dbReference>
<dbReference type="InterPro" id="IPR028357">
    <property type="entry name" value="UDPglc_DH_bac"/>
</dbReference>
<evidence type="ECO:0000256" key="12">
    <source>
        <dbReference type="PIRSR" id="PIRSR500134-3"/>
    </source>
</evidence>
<dbReference type="NCBIfam" id="TIGR03026">
    <property type="entry name" value="NDP-sugDHase"/>
    <property type="match status" value="1"/>
</dbReference>
<evidence type="ECO:0000256" key="11">
    <source>
        <dbReference type="PIRSR" id="PIRSR500134-2"/>
    </source>
</evidence>
<comment type="caution">
    <text evidence="14">The sequence shown here is derived from an EMBL/GenBank/DDBJ whole genome shotgun (WGS) entry which is preliminary data.</text>
</comment>
<evidence type="ECO:0000256" key="2">
    <source>
        <dbReference type="ARBA" id="ARBA00006601"/>
    </source>
</evidence>
<evidence type="ECO:0000256" key="1">
    <source>
        <dbReference type="ARBA" id="ARBA00004701"/>
    </source>
</evidence>
<feature type="binding site" evidence="12">
    <location>
        <position position="30"/>
    </location>
    <ligand>
        <name>NAD(+)</name>
        <dbReference type="ChEBI" id="CHEBI:57540"/>
    </ligand>
</feature>
<dbReference type="SUPFAM" id="SSF52413">
    <property type="entry name" value="UDP-glucose/GDP-mannose dehydrogenase C-terminal domain"/>
    <property type="match status" value="1"/>
</dbReference>
<organism evidence="14 17">
    <name type="scientific">Sanguibacteroides justesenii</name>
    <dbReference type="NCBI Taxonomy" id="1547597"/>
    <lineage>
        <taxon>Bacteria</taxon>
        <taxon>Pseudomonadati</taxon>
        <taxon>Bacteroidota</taxon>
        <taxon>Bacteroidia</taxon>
        <taxon>Bacteroidales</taxon>
        <taxon>Porphyromonadaceae</taxon>
        <taxon>Sanguibacteroides</taxon>
    </lineage>
</organism>
<name>A0A0C3RCU6_9PORP</name>